<sequence>MHGGCGIPKVTLDGTLEDWLHHQEKSRFKLTKNSIVPSSIPSGLVNVPFKLNIEKENFKLSFSAGFLGARQDKIDDEYVVSPVIGWYVADA</sequence>
<protein>
    <submittedName>
        <fullName evidence="1">14229_t:CDS:1</fullName>
    </submittedName>
</protein>
<dbReference type="EMBL" id="CAJVPQ010000399">
    <property type="protein sequence ID" value="CAG8478083.1"/>
    <property type="molecule type" value="Genomic_DNA"/>
</dbReference>
<accession>A0A9N8W8N5</accession>
<dbReference type="Proteomes" id="UP000789570">
    <property type="component" value="Unassembled WGS sequence"/>
</dbReference>
<dbReference type="PANTHER" id="PTHR31252">
    <property type="entry name" value="DUF4419 DOMAIN-CONTAINING PROTEIN"/>
    <property type="match status" value="1"/>
</dbReference>
<reference evidence="1" key="1">
    <citation type="submission" date="2021-06" db="EMBL/GenBank/DDBJ databases">
        <authorList>
            <person name="Kallberg Y."/>
            <person name="Tangrot J."/>
            <person name="Rosling A."/>
        </authorList>
    </citation>
    <scope>NUCLEOTIDE SEQUENCE</scope>
    <source>
        <strain evidence="1">UK204</strain>
    </source>
</reference>
<evidence type="ECO:0000313" key="2">
    <source>
        <dbReference type="Proteomes" id="UP000789570"/>
    </source>
</evidence>
<proteinExistence type="predicted"/>
<organism evidence="1 2">
    <name type="scientific">Funneliformis caledonium</name>
    <dbReference type="NCBI Taxonomy" id="1117310"/>
    <lineage>
        <taxon>Eukaryota</taxon>
        <taxon>Fungi</taxon>
        <taxon>Fungi incertae sedis</taxon>
        <taxon>Mucoromycota</taxon>
        <taxon>Glomeromycotina</taxon>
        <taxon>Glomeromycetes</taxon>
        <taxon>Glomerales</taxon>
        <taxon>Glomeraceae</taxon>
        <taxon>Funneliformis</taxon>
    </lineage>
</organism>
<keyword evidence="2" id="KW-1185">Reference proteome</keyword>
<dbReference type="InterPro" id="IPR025533">
    <property type="entry name" value="DUF4419"/>
</dbReference>
<comment type="caution">
    <text evidence="1">The sequence shown here is derived from an EMBL/GenBank/DDBJ whole genome shotgun (WGS) entry which is preliminary data.</text>
</comment>
<evidence type="ECO:0000313" key="1">
    <source>
        <dbReference type="EMBL" id="CAG8478083.1"/>
    </source>
</evidence>
<gene>
    <name evidence="1" type="ORF">FCALED_LOCUS2566</name>
</gene>
<dbReference type="Pfam" id="PF14388">
    <property type="entry name" value="DUF4419"/>
    <property type="match status" value="1"/>
</dbReference>
<dbReference type="AlphaFoldDB" id="A0A9N8W8N5"/>
<dbReference type="OrthoDB" id="9978173at2759"/>
<name>A0A9N8W8N5_9GLOM</name>
<dbReference type="PANTHER" id="PTHR31252:SF11">
    <property type="entry name" value="DUF4419 DOMAIN-CONTAINING PROTEIN"/>
    <property type="match status" value="1"/>
</dbReference>